<name>A0A8A8D8N8_9BURK</name>
<feature type="domain" description="MrkD-like receptor binding" evidence="5">
    <location>
        <begin position="69"/>
        <end position="187"/>
    </location>
</feature>
<proteinExistence type="inferred from homology"/>
<dbReference type="Gene3D" id="2.60.40.1090">
    <property type="entry name" value="Fimbrial-type adhesion domain"/>
    <property type="match status" value="1"/>
</dbReference>
<dbReference type="PANTHER" id="PTHR33420">
    <property type="entry name" value="FIMBRIAL SUBUNIT ELFA-RELATED"/>
    <property type="match status" value="1"/>
</dbReference>
<evidence type="ECO:0000256" key="2">
    <source>
        <dbReference type="ARBA" id="ARBA00006671"/>
    </source>
</evidence>
<keyword evidence="7" id="KW-1185">Reference proteome</keyword>
<dbReference type="SUPFAM" id="SSF49401">
    <property type="entry name" value="Bacterial adhesins"/>
    <property type="match status" value="1"/>
</dbReference>
<dbReference type="PANTHER" id="PTHR33420:SF14">
    <property type="entry name" value="TYPE 1 FIMBRIN D-MANNOSE SPECIFIC ADHESIN"/>
    <property type="match status" value="1"/>
</dbReference>
<dbReference type="RefSeq" id="WP_195761831.1">
    <property type="nucleotide sequence ID" value="NZ_CP072521.1"/>
</dbReference>
<keyword evidence="3" id="KW-0281">Fimbrium</keyword>
<evidence type="ECO:0000256" key="1">
    <source>
        <dbReference type="ARBA" id="ARBA00004561"/>
    </source>
</evidence>
<dbReference type="InterPro" id="IPR008966">
    <property type="entry name" value="Adhesion_dom_sf"/>
</dbReference>
<feature type="domain" description="Fimbrial-type adhesion" evidence="4">
    <location>
        <begin position="222"/>
        <end position="360"/>
    </location>
</feature>
<evidence type="ECO:0000259" key="4">
    <source>
        <dbReference type="Pfam" id="PF00419"/>
    </source>
</evidence>
<dbReference type="GO" id="GO:0009289">
    <property type="term" value="C:pilus"/>
    <property type="evidence" value="ECO:0007669"/>
    <property type="project" value="UniProtKB-SubCell"/>
</dbReference>
<reference evidence="6" key="2">
    <citation type="submission" date="2021-03" db="EMBL/GenBank/DDBJ databases">
        <title>Complete genome sequence of Burkholderia seminalis 869T2.</title>
        <authorList>
            <person name="Hung S.-H."/>
            <person name="Huang C.-T."/>
            <person name="Huang C.-C."/>
            <person name="Kuo C.-H."/>
        </authorList>
    </citation>
    <scope>NUCLEOTIDE SEQUENCE</scope>
    <source>
        <strain evidence="6">869T2</strain>
    </source>
</reference>
<gene>
    <name evidence="6" type="ORF">DT99_027375</name>
</gene>
<dbReference type="InterPro" id="IPR000259">
    <property type="entry name" value="Adhesion_dom_fimbrial"/>
</dbReference>
<reference evidence="6" key="1">
    <citation type="submission" date="2014-04" db="EMBL/GenBank/DDBJ databases">
        <authorList>
            <person name="Ho Y.-N."/>
            <person name="Huang C.-C."/>
        </authorList>
    </citation>
    <scope>NUCLEOTIDE SEQUENCE</scope>
    <source>
        <strain evidence="6">869T2</strain>
    </source>
</reference>
<evidence type="ECO:0000259" key="5">
    <source>
        <dbReference type="Pfam" id="PF22003"/>
    </source>
</evidence>
<comment type="subcellular location">
    <subcellularLocation>
        <location evidence="1">Fimbrium</location>
    </subcellularLocation>
</comment>
<dbReference type="InterPro" id="IPR050263">
    <property type="entry name" value="Bact_Fimbrial_Adh_Pro"/>
</dbReference>
<dbReference type="EMBL" id="CP072521">
    <property type="protein sequence ID" value="QTO21058.1"/>
    <property type="molecule type" value="Genomic_DNA"/>
</dbReference>
<dbReference type="InterPro" id="IPR036937">
    <property type="entry name" value="Adhesion_dom_fimbrial_sf"/>
</dbReference>
<sequence length="361" mass="38001">MTFLARFNITDFVEMNGIFDKKLRWLRAAMVVGSLIWSGTALGYCDNDGEWAGGTYNVTFPATMNVAAAPVGDVLARAEVTFAAAGTGISTACWDTKATLSMTVPDGQLVSGYKGVYKTSVDGIGVRFVFVDFGNAAGDIPPMTYPSGSTILGGGAPVLYPPHKVRAELVRTAKNVGPGGTVSLAFNAVFDAAKDPSGKILRRLINGRGTTQVTNNIYFGGCQTTTPVTNVRMDKEPIERIKGGRAAEHPFSLEVACGTNKPSNPLPVKVYFEGDKEAAGLLRLTGRGTPGVAAGVGIALTSDKGVKLPFTQADALTMDWNRSSPDGEVYRFSGKAKYAPTTGTITAGSGNATLNFVIQYN</sequence>
<dbReference type="GO" id="GO:0043709">
    <property type="term" value="P:cell adhesion involved in single-species biofilm formation"/>
    <property type="evidence" value="ECO:0007669"/>
    <property type="project" value="TreeGrafter"/>
</dbReference>
<protein>
    <submittedName>
        <fullName evidence="6">Type 1 fimbrial protein</fullName>
    </submittedName>
</protein>
<dbReference type="Pfam" id="PF22003">
    <property type="entry name" value="MrkDrd"/>
    <property type="match status" value="1"/>
</dbReference>
<dbReference type="Pfam" id="PF00419">
    <property type="entry name" value="Fimbrial"/>
    <property type="match status" value="1"/>
</dbReference>
<dbReference type="Proteomes" id="UP000027834">
    <property type="component" value="Chromosome 2"/>
</dbReference>
<organism evidence="6 7">
    <name type="scientific">Burkholderia seminalis</name>
    <dbReference type="NCBI Taxonomy" id="488731"/>
    <lineage>
        <taxon>Bacteria</taxon>
        <taxon>Pseudomonadati</taxon>
        <taxon>Pseudomonadota</taxon>
        <taxon>Betaproteobacteria</taxon>
        <taxon>Burkholderiales</taxon>
        <taxon>Burkholderiaceae</taxon>
        <taxon>Burkholderia</taxon>
        <taxon>Burkholderia cepacia complex</taxon>
    </lineage>
</organism>
<dbReference type="AlphaFoldDB" id="A0A8A8D8N8"/>
<dbReference type="InterPro" id="IPR054160">
    <property type="entry name" value="MrkD_recept-bd"/>
</dbReference>
<evidence type="ECO:0000256" key="3">
    <source>
        <dbReference type="ARBA" id="ARBA00023263"/>
    </source>
</evidence>
<dbReference type="Gene3D" id="2.60.40.3310">
    <property type="match status" value="1"/>
</dbReference>
<evidence type="ECO:0000313" key="6">
    <source>
        <dbReference type="EMBL" id="QTO21058.1"/>
    </source>
</evidence>
<comment type="similarity">
    <text evidence="2">Belongs to the fimbrial protein family.</text>
</comment>
<accession>A0A8A8D8N8</accession>
<evidence type="ECO:0000313" key="7">
    <source>
        <dbReference type="Proteomes" id="UP000027834"/>
    </source>
</evidence>